<evidence type="ECO:0000256" key="2">
    <source>
        <dbReference type="PROSITE-ProRule" id="PRU00169"/>
    </source>
</evidence>
<dbReference type="EMBL" id="CADCXN010000067">
    <property type="protein sequence ID" value="CAA9891229.1"/>
    <property type="molecule type" value="Genomic_DNA"/>
</dbReference>
<dbReference type="Gene3D" id="3.40.50.2300">
    <property type="match status" value="1"/>
</dbReference>
<evidence type="ECO:0000313" key="4">
    <source>
        <dbReference type="EMBL" id="CAA9891229.1"/>
    </source>
</evidence>
<organism evidence="4 5">
    <name type="scientific">Candidatus Methylobacter favarea</name>
    <dbReference type="NCBI Taxonomy" id="2707345"/>
    <lineage>
        <taxon>Bacteria</taxon>
        <taxon>Pseudomonadati</taxon>
        <taxon>Pseudomonadota</taxon>
        <taxon>Gammaproteobacteria</taxon>
        <taxon>Methylococcales</taxon>
        <taxon>Methylococcaceae</taxon>
        <taxon>Methylobacter</taxon>
    </lineage>
</organism>
<dbReference type="InterPro" id="IPR011006">
    <property type="entry name" value="CheY-like_superfamily"/>
</dbReference>
<evidence type="ECO:0000313" key="5">
    <source>
        <dbReference type="Proteomes" id="UP000494216"/>
    </source>
</evidence>
<dbReference type="Proteomes" id="UP000494216">
    <property type="component" value="Unassembled WGS sequence"/>
</dbReference>
<dbReference type="SUPFAM" id="SSF52172">
    <property type="entry name" value="CheY-like"/>
    <property type="match status" value="1"/>
</dbReference>
<dbReference type="AlphaFoldDB" id="A0A8S0WAZ1"/>
<dbReference type="RefSeq" id="WP_174626114.1">
    <property type="nucleotide sequence ID" value="NZ_CADCXN010000067.1"/>
</dbReference>
<dbReference type="SMART" id="SM00448">
    <property type="entry name" value="REC"/>
    <property type="match status" value="1"/>
</dbReference>
<dbReference type="InterPro" id="IPR001789">
    <property type="entry name" value="Sig_transdc_resp-reg_receiver"/>
</dbReference>
<keyword evidence="1 2" id="KW-0597">Phosphoprotein</keyword>
<dbReference type="InterPro" id="IPR050595">
    <property type="entry name" value="Bact_response_regulator"/>
</dbReference>
<dbReference type="Pfam" id="PF00072">
    <property type="entry name" value="Response_reg"/>
    <property type="match status" value="1"/>
</dbReference>
<dbReference type="GO" id="GO:0000160">
    <property type="term" value="P:phosphorelay signal transduction system"/>
    <property type="evidence" value="ECO:0007669"/>
    <property type="project" value="InterPro"/>
</dbReference>
<dbReference type="PANTHER" id="PTHR44591:SF25">
    <property type="entry name" value="CHEMOTAXIS TWO-COMPONENT RESPONSE REGULATOR"/>
    <property type="match status" value="1"/>
</dbReference>
<gene>
    <name evidence="4" type="ORF">METHB2_380002</name>
</gene>
<dbReference type="PANTHER" id="PTHR44591">
    <property type="entry name" value="STRESS RESPONSE REGULATOR PROTEIN 1"/>
    <property type="match status" value="1"/>
</dbReference>
<name>A0A8S0WAZ1_9GAMM</name>
<keyword evidence="5" id="KW-1185">Reference proteome</keyword>
<protein>
    <submittedName>
        <fullName evidence="4">Response regulator receiver protein</fullName>
    </submittedName>
</protein>
<proteinExistence type="predicted"/>
<feature type="domain" description="Response regulatory" evidence="3">
    <location>
        <begin position="11"/>
        <end position="128"/>
    </location>
</feature>
<evidence type="ECO:0000256" key="1">
    <source>
        <dbReference type="ARBA" id="ARBA00022553"/>
    </source>
</evidence>
<evidence type="ECO:0000259" key="3">
    <source>
        <dbReference type="PROSITE" id="PS50110"/>
    </source>
</evidence>
<comment type="caution">
    <text evidence="4">The sequence shown here is derived from an EMBL/GenBank/DDBJ whole genome shotgun (WGS) entry which is preliminary data.</text>
</comment>
<reference evidence="4 5" key="1">
    <citation type="submission" date="2020-02" db="EMBL/GenBank/DDBJ databases">
        <authorList>
            <person name="Hogendoorn C."/>
        </authorList>
    </citation>
    <scope>NUCLEOTIDE SEQUENCE [LARGE SCALE GENOMIC DNA]</scope>
    <source>
        <strain evidence="4">METHB21</strain>
    </source>
</reference>
<dbReference type="PROSITE" id="PS50110">
    <property type="entry name" value="RESPONSE_REGULATORY"/>
    <property type="match status" value="1"/>
</dbReference>
<sequence>MEISPELLQKKILIIDDAASLRTLTKAILREAGFTHVFDAPDGSEALLLMRKIKINVVICDWNMPGMSGLELFKAVREDPKLSAPPWIMLTSSSEGGKVKEAIQAGITSYIIKPYKPDNLVKQVVSKLS</sequence>
<accession>A0A8S0WAZ1</accession>
<feature type="modified residue" description="4-aspartylphosphate" evidence="2">
    <location>
        <position position="61"/>
    </location>
</feature>